<sequence>MSHHPKIQELKKSMKPFEVTDHQTSIKQLLNTLVPYVLLWALAYMTMSISYWLAVPIMILAAGFLVRTFIICHDCCHQSFFKSRRANAIMGTITGALTHVPFEQWKNAHNTHHASSSNLDKRGTGDMWIMTVDEYQEASLLKRVWYRIYRNPVMMFGIGPVAVFFIQYRFNVKGARRKERINTYLTNGLIASFYIGMMLLLGWQSFLLIQMPIAWLAGTLGIWLFYVQHQFEETYFEHDEEWSYVQAAIDGSSYYQLPKILQWLTGNIGYHHVHHLSPRVPNYKLSEAHEATPPLHHATTITLATSVKSLKYRLWDENQKEFITYKQAKDRMANQRLSVS</sequence>
<keyword evidence="4" id="KW-1185">Reference proteome</keyword>
<evidence type="ECO:0000313" key="4">
    <source>
        <dbReference type="Proteomes" id="UP000094463"/>
    </source>
</evidence>
<evidence type="ECO:0000259" key="2">
    <source>
        <dbReference type="Pfam" id="PF00487"/>
    </source>
</evidence>
<name>A0A1D7QR04_9BACI</name>
<dbReference type="EC" id="1.14.99.-" evidence="3"/>
<keyword evidence="1" id="KW-1133">Transmembrane helix</keyword>
<dbReference type="KEGG" id="bbev:BBEV_0053"/>
<keyword evidence="1" id="KW-0812">Transmembrane</keyword>
<dbReference type="OrthoDB" id="9769653at2"/>
<proteinExistence type="predicted"/>
<dbReference type="GO" id="GO:0006629">
    <property type="term" value="P:lipid metabolic process"/>
    <property type="evidence" value="ECO:0007669"/>
    <property type="project" value="InterPro"/>
</dbReference>
<dbReference type="Pfam" id="PF00487">
    <property type="entry name" value="FA_desaturase"/>
    <property type="match status" value="1"/>
</dbReference>
<feature type="transmembrane region" description="Helical" evidence="1">
    <location>
        <begin position="184"/>
        <end position="203"/>
    </location>
</feature>
<feature type="transmembrane region" description="Helical" evidence="1">
    <location>
        <begin position="209"/>
        <end position="227"/>
    </location>
</feature>
<dbReference type="CDD" id="cd03507">
    <property type="entry name" value="Delta12-FADS-like"/>
    <property type="match status" value="1"/>
</dbReference>
<feature type="transmembrane region" description="Helical" evidence="1">
    <location>
        <begin position="37"/>
        <end position="66"/>
    </location>
</feature>
<protein>
    <submittedName>
        <fullName evidence="3">Fatty-acid desaturase</fullName>
        <ecNumber evidence="3">1.14.99.-</ecNumber>
    </submittedName>
</protein>
<feature type="transmembrane region" description="Helical" evidence="1">
    <location>
        <begin position="153"/>
        <end position="172"/>
    </location>
</feature>
<dbReference type="PATRIC" id="fig|632773.3.peg.51"/>
<reference evidence="3 4" key="1">
    <citation type="submission" date="2015-08" db="EMBL/GenBank/DDBJ databases">
        <title>The complete genome sequence of Bacillus beveridgei MLTeJB.</title>
        <authorList>
            <person name="Hanson T.E."/>
            <person name="Mesa C."/>
            <person name="Basesman S.M."/>
            <person name="Oremland R.S."/>
        </authorList>
    </citation>
    <scope>NUCLEOTIDE SEQUENCE [LARGE SCALE GENOMIC DNA]</scope>
    <source>
        <strain evidence="3 4">MLTeJB</strain>
    </source>
</reference>
<organism evidence="3 4">
    <name type="scientific">Salisediminibacterium beveridgei</name>
    <dbReference type="NCBI Taxonomy" id="632773"/>
    <lineage>
        <taxon>Bacteria</taxon>
        <taxon>Bacillati</taxon>
        <taxon>Bacillota</taxon>
        <taxon>Bacilli</taxon>
        <taxon>Bacillales</taxon>
        <taxon>Bacillaceae</taxon>
        <taxon>Salisediminibacterium</taxon>
    </lineage>
</organism>
<accession>A0A1D7QR04</accession>
<gene>
    <name evidence="3" type="primary">des</name>
    <name evidence="3" type="ORF">BBEV_0053</name>
</gene>
<dbReference type="InterPro" id="IPR005804">
    <property type="entry name" value="FA_desaturase_dom"/>
</dbReference>
<dbReference type="PANTHER" id="PTHR19353:SF73">
    <property type="entry name" value="FATTY ACID DESATURASE"/>
    <property type="match status" value="1"/>
</dbReference>
<dbReference type="AlphaFoldDB" id="A0A1D7QR04"/>
<dbReference type="EMBL" id="CP012502">
    <property type="protein sequence ID" value="AOM81449.1"/>
    <property type="molecule type" value="Genomic_DNA"/>
</dbReference>
<feature type="domain" description="Fatty acid desaturase" evidence="2">
    <location>
        <begin position="52"/>
        <end position="292"/>
    </location>
</feature>
<evidence type="ECO:0000256" key="1">
    <source>
        <dbReference type="SAM" id="Phobius"/>
    </source>
</evidence>
<dbReference type="GO" id="GO:0016020">
    <property type="term" value="C:membrane"/>
    <property type="evidence" value="ECO:0007669"/>
    <property type="project" value="TreeGrafter"/>
</dbReference>
<dbReference type="RefSeq" id="WP_069363625.1">
    <property type="nucleotide sequence ID" value="NZ_CP012502.1"/>
</dbReference>
<dbReference type="Proteomes" id="UP000094463">
    <property type="component" value="Chromosome"/>
</dbReference>
<dbReference type="PANTHER" id="PTHR19353">
    <property type="entry name" value="FATTY ACID DESATURASE 2"/>
    <property type="match status" value="1"/>
</dbReference>
<dbReference type="GO" id="GO:0016717">
    <property type="term" value="F:oxidoreductase activity, acting on paired donors, with oxidation of a pair of donors resulting in the reduction of molecular oxygen to two molecules of water"/>
    <property type="evidence" value="ECO:0007669"/>
    <property type="project" value="TreeGrafter"/>
</dbReference>
<keyword evidence="1" id="KW-0472">Membrane</keyword>
<keyword evidence="3" id="KW-0560">Oxidoreductase</keyword>
<dbReference type="STRING" id="632773.BBEV_0053"/>
<dbReference type="InterPro" id="IPR012171">
    <property type="entry name" value="Fatty_acid_desaturase"/>
</dbReference>
<evidence type="ECO:0000313" key="3">
    <source>
        <dbReference type="EMBL" id="AOM81449.1"/>
    </source>
</evidence>